<protein>
    <submittedName>
        <fullName evidence="11">Permease protein, putative</fullName>
    </submittedName>
</protein>
<dbReference type="Proteomes" id="UP000009877">
    <property type="component" value="Unassembled WGS sequence"/>
</dbReference>
<evidence type="ECO:0000256" key="6">
    <source>
        <dbReference type="ARBA" id="ARBA00038076"/>
    </source>
</evidence>
<feature type="compositionally biased region" description="Polar residues" evidence="7">
    <location>
        <begin position="69"/>
        <end position="78"/>
    </location>
</feature>
<dbReference type="AlphaFoldDB" id="M2YDU5"/>
<dbReference type="GO" id="GO:0005886">
    <property type="term" value="C:plasma membrane"/>
    <property type="evidence" value="ECO:0007669"/>
    <property type="project" value="UniProtKB-SubCell"/>
</dbReference>
<dbReference type="Pfam" id="PF12704">
    <property type="entry name" value="MacB_PCD"/>
    <property type="match status" value="1"/>
</dbReference>
<dbReference type="PANTHER" id="PTHR30572:SF4">
    <property type="entry name" value="ABC TRANSPORTER PERMEASE YTRF"/>
    <property type="match status" value="1"/>
</dbReference>
<feature type="domain" description="MacB-like periplasmic core" evidence="10">
    <location>
        <begin position="21"/>
        <end position="265"/>
    </location>
</feature>
<sequence length="427" mass="44518">MKSTDIVATAAGNTLRSKARTLLTVVAIFIGAFTLTLTSGLGVGINKYIDTLLQGFGSEDQIYVMKTADQASGTSQEGPQEYDPEAAQASSMFGGSEMLTEKDIEKVEGIDGVESVEPVVFVQPSFLEAEDGSQYQLTMGFPTDVEAYSYMAGEAPASDADEITIPQSWVEPLGYDSDDDAVGGTVQIGLSNAVGEEKTFEAEITGVTEELASGQGGSPTPSDQLNQKLYDYQTSGMVEEQPEGYIQAVASVPDTEQQGAVKSALMDENMIGMTVEDQIGALKGIINAVTWVLNGFALIALLAASFGIVNTLLMSVQERTREIGLMKAMGMSGGKIFGLFSAEAVLIGVFGSVAGVIGGVAVGSIANAVLTGEGGALAEVSGLSLYAIAPLQLLVIVLVIMLIAFLAGTLPAARAAKKDPIEALRYE</sequence>
<dbReference type="EMBL" id="ANHZ02000009">
    <property type="protein sequence ID" value="EME36725.1"/>
    <property type="molecule type" value="Genomic_DNA"/>
</dbReference>
<keyword evidence="5 8" id="KW-0472">Membrane</keyword>
<comment type="subcellular location">
    <subcellularLocation>
        <location evidence="1">Cell membrane</location>
        <topology evidence="1">Multi-pass membrane protein</topology>
    </subcellularLocation>
</comment>
<evidence type="ECO:0000256" key="1">
    <source>
        <dbReference type="ARBA" id="ARBA00004651"/>
    </source>
</evidence>
<dbReference type="InterPro" id="IPR003838">
    <property type="entry name" value="ABC3_permease_C"/>
</dbReference>
<accession>M2YDU5</accession>
<dbReference type="GO" id="GO:0022857">
    <property type="term" value="F:transmembrane transporter activity"/>
    <property type="evidence" value="ECO:0007669"/>
    <property type="project" value="TreeGrafter"/>
</dbReference>
<dbReference type="InterPro" id="IPR050250">
    <property type="entry name" value="Macrolide_Exporter_MacB"/>
</dbReference>
<evidence type="ECO:0000256" key="8">
    <source>
        <dbReference type="SAM" id="Phobius"/>
    </source>
</evidence>
<proteinExistence type="inferred from homology"/>
<dbReference type="Pfam" id="PF02687">
    <property type="entry name" value="FtsX"/>
    <property type="match status" value="1"/>
</dbReference>
<evidence type="ECO:0000259" key="10">
    <source>
        <dbReference type="Pfam" id="PF12704"/>
    </source>
</evidence>
<evidence type="ECO:0000256" key="7">
    <source>
        <dbReference type="SAM" id="MobiDB-lite"/>
    </source>
</evidence>
<organism evidence="11 12">
    <name type="scientific">Kocuria palustris PEL</name>
    <dbReference type="NCBI Taxonomy" id="1236550"/>
    <lineage>
        <taxon>Bacteria</taxon>
        <taxon>Bacillati</taxon>
        <taxon>Actinomycetota</taxon>
        <taxon>Actinomycetes</taxon>
        <taxon>Micrococcales</taxon>
        <taxon>Micrococcaceae</taxon>
        <taxon>Kocuria</taxon>
    </lineage>
</organism>
<dbReference type="InterPro" id="IPR025857">
    <property type="entry name" value="MacB_PCD"/>
</dbReference>
<keyword evidence="12" id="KW-1185">Reference proteome</keyword>
<feature type="transmembrane region" description="Helical" evidence="8">
    <location>
        <begin position="385"/>
        <end position="408"/>
    </location>
</feature>
<feature type="transmembrane region" description="Helical" evidence="8">
    <location>
        <begin position="21"/>
        <end position="45"/>
    </location>
</feature>
<keyword evidence="4 8" id="KW-1133">Transmembrane helix</keyword>
<evidence type="ECO:0000313" key="12">
    <source>
        <dbReference type="Proteomes" id="UP000009877"/>
    </source>
</evidence>
<feature type="region of interest" description="Disordered" evidence="7">
    <location>
        <begin position="69"/>
        <end position="88"/>
    </location>
</feature>
<evidence type="ECO:0000256" key="2">
    <source>
        <dbReference type="ARBA" id="ARBA00022475"/>
    </source>
</evidence>
<comment type="similarity">
    <text evidence="6">Belongs to the ABC-4 integral membrane protein family.</text>
</comment>
<comment type="caution">
    <text evidence="11">The sequence shown here is derived from an EMBL/GenBank/DDBJ whole genome shotgun (WGS) entry which is preliminary data.</text>
</comment>
<feature type="domain" description="ABC3 transporter permease C-terminal" evidence="9">
    <location>
        <begin position="295"/>
        <end position="420"/>
    </location>
</feature>
<evidence type="ECO:0000313" key="11">
    <source>
        <dbReference type="EMBL" id="EME36725.1"/>
    </source>
</evidence>
<dbReference type="STRING" id="71999.KPaMU14_00540"/>
<evidence type="ECO:0000256" key="3">
    <source>
        <dbReference type="ARBA" id="ARBA00022692"/>
    </source>
</evidence>
<feature type="transmembrane region" description="Helical" evidence="8">
    <location>
        <begin position="337"/>
        <end position="365"/>
    </location>
</feature>
<dbReference type="RefSeq" id="WP_006214595.1">
    <property type="nucleotide sequence ID" value="NZ_ANHZ02000009.1"/>
</dbReference>
<dbReference type="PANTHER" id="PTHR30572">
    <property type="entry name" value="MEMBRANE COMPONENT OF TRANSPORTER-RELATED"/>
    <property type="match status" value="1"/>
</dbReference>
<evidence type="ECO:0000259" key="9">
    <source>
        <dbReference type="Pfam" id="PF02687"/>
    </source>
</evidence>
<keyword evidence="2" id="KW-1003">Cell membrane</keyword>
<evidence type="ECO:0000256" key="5">
    <source>
        <dbReference type="ARBA" id="ARBA00023136"/>
    </source>
</evidence>
<evidence type="ECO:0000256" key="4">
    <source>
        <dbReference type="ARBA" id="ARBA00022989"/>
    </source>
</evidence>
<feature type="transmembrane region" description="Helical" evidence="8">
    <location>
        <begin position="291"/>
        <end position="316"/>
    </location>
</feature>
<gene>
    <name evidence="11" type="ORF">C884_02535</name>
</gene>
<name>M2YDU5_9MICC</name>
<keyword evidence="3 8" id="KW-0812">Transmembrane</keyword>
<reference evidence="11 12" key="1">
    <citation type="journal article" date="2014" name="Genome Announc.">
        <title>Draft Genome Sequence of Kocuria palustris PEL.</title>
        <authorList>
            <person name="Sharma G."/>
            <person name="Khatri I."/>
            <person name="Subramanian S."/>
        </authorList>
    </citation>
    <scope>NUCLEOTIDE SEQUENCE [LARGE SCALE GENOMIC DNA]</scope>
    <source>
        <strain evidence="11 12">PEL</strain>
    </source>
</reference>